<dbReference type="EMBL" id="MU006779">
    <property type="protein sequence ID" value="KAF2644036.1"/>
    <property type="molecule type" value="Genomic_DNA"/>
</dbReference>
<keyword evidence="4" id="KW-1185">Reference proteome</keyword>
<evidence type="ECO:0000259" key="2">
    <source>
        <dbReference type="Pfam" id="PF13460"/>
    </source>
</evidence>
<dbReference type="SUPFAM" id="SSF51735">
    <property type="entry name" value="NAD(P)-binding Rossmann-fold domains"/>
    <property type="match status" value="1"/>
</dbReference>
<comment type="similarity">
    <text evidence="1">Belongs to the avfA family.</text>
</comment>
<dbReference type="PANTHER" id="PTHR43355:SF2">
    <property type="entry name" value="FLAVIN REDUCTASE (NADPH)"/>
    <property type="match status" value="1"/>
</dbReference>
<dbReference type="InterPro" id="IPR016040">
    <property type="entry name" value="NAD(P)-bd_dom"/>
</dbReference>
<name>A0A6A6S834_9PLEO</name>
<dbReference type="PANTHER" id="PTHR43355">
    <property type="entry name" value="FLAVIN REDUCTASE (NADPH)"/>
    <property type="match status" value="1"/>
</dbReference>
<dbReference type="AlphaFoldDB" id="A0A6A6S834"/>
<proteinExistence type="inferred from homology"/>
<protein>
    <recommendedName>
        <fullName evidence="2">NAD(P)-binding domain-containing protein</fullName>
    </recommendedName>
</protein>
<dbReference type="GO" id="GO:0004074">
    <property type="term" value="F:biliverdin reductase [NAD(P)H] activity"/>
    <property type="evidence" value="ECO:0007669"/>
    <property type="project" value="TreeGrafter"/>
</dbReference>
<accession>A0A6A6S834</accession>
<feature type="domain" description="NAD(P)-binding" evidence="2">
    <location>
        <begin position="44"/>
        <end position="228"/>
    </location>
</feature>
<reference evidence="3" key="1">
    <citation type="journal article" date="2020" name="Stud. Mycol.">
        <title>101 Dothideomycetes genomes: a test case for predicting lifestyles and emergence of pathogens.</title>
        <authorList>
            <person name="Haridas S."/>
            <person name="Albert R."/>
            <person name="Binder M."/>
            <person name="Bloem J."/>
            <person name="Labutti K."/>
            <person name="Salamov A."/>
            <person name="Andreopoulos B."/>
            <person name="Baker S."/>
            <person name="Barry K."/>
            <person name="Bills G."/>
            <person name="Bluhm B."/>
            <person name="Cannon C."/>
            <person name="Castanera R."/>
            <person name="Culley D."/>
            <person name="Daum C."/>
            <person name="Ezra D."/>
            <person name="Gonzalez J."/>
            <person name="Henrissat B."/>
            <person name="Kuo A."/>
            <person name="Liang C."/>
            <person name="Lipzen A."/>
            <person name="Lutzoni F."/>
            <person name="Magnuson J."/>
            <person name="Mondo S."/>
            <person name="Nolan M."/>
            <person name="Ohm R."/>
            <person name="Pangilinan J."/>
            <person name="Park H.-J."/>
            <person name="Ramirez L."/>
            <person name="Alfaro M."/>
            <person name="Sun H."/>
            <person name="Tritt A."/>
            <person name="Yoshinaga Y."/>
            <person name="Zwiers L.-H."/>
            <person name="Turgeon B."/>
            <person name="Goodwin S."/>
            <person name="Spatafora J."/>
            <person name="Crous P."/>
            <person name="Grigoriev I."/>
        </authorList>
    </citation>
    <scope>NUCLEOTIDE SEQUENCE</scope>
    <source>
        <strain evidence="3">CBS 473.64</strain>
    </source>
</reference>
<evidence type="ECO:0000313" key="3">
    <source>
        <dbReference type="EMBL" id="KAF2644036.1"/>
    </source>
</evidence>
<organism evidence="3 4">
    <name type="scientific">Massarina eburnea CBS 473.64</name>
    <dbReference type="NCBI Taxonomy" id="1395130"/>
    <lineage>
        <taxon>Eukaryota</taxon>
        <taxon>Fungi</taxon>
        <taxon>Dikarya</taxon>
        <taxon>Ascomycota</taxon>
        <taxon>Pezizomycotina</taxon>
        <taxon>Dothideomycetes</taxon>
        <taxon>Pleosporomycetidae</taxon>
        <taxon>Pleosporales</taxon>
        <taxon>Massarineae</taxon>
        <taxon>Massarinaceae</taxon>
        <taxon>Massarina</taxon>
    </lineage>
</organism>
<dbReference type="InterPro" id="IPR051606">
    <property type="entry name" value="Polyketide_Oxido-like"/>
</dbReference>
<dbReference type="Proteomes" id="UP000799753">
    <property type="component" value="Unassembled WGS sequence"/>
</dbReference>
<evidence type="ECO:0000256" key="1">
    <source>
        <dbReference type="ARBA" id="ARBA00038376"/>
    </source>
</evidence>
<dbReference type="OrthoDB" id="419598at2759"/>
<sequence>MHILIFGATGRTGIHAYKYALEQGNPIPDPHPPSIKTKHSQPPGHHVTILVRNASSIPPQENLTIVYGSVTSEADVSKAFTAAGQPIDAVVTCLNARRTSEFPWAKFLGPPRLLADSTALVARQLRAQKHKSRLVIMSGQGVGESWAVTPWIVRFLIRHSNVGRTYDDMILVDKEIEGNCGENVAWVSTVAVGLSGGGKKPVKTFDVRKGGAGWFISRESCAMWMADVAMGKMGEEFDGKRVMVSN</sequence>
<dbReference type="Pfam" id="PF13460">
    <property type="entry name" value="NAD_binding_10"/>
    <property type="match status" value="1"/>
</dbReference>
<dbReference type="InterPro" id="IPR036291">
    <property type="entry name" value="NAD(P)-bd_dom_sf"/>
</dbReference>
<gene>
    <name evidence="3" type="ORF">P280DRAFT_466728</name>
</gene>
<dbReference type="Gene3D" id="3.40.50.720">
    <property type="entry name" value="NAD(P)-binding Rossmann-like Domain"/>
    <property type="match status" value="1"/>
</dbReference>
<dbReference type="GO" id="GO:0042602">
    <property type="term" value="F:riboflavin reductase (NADPH) activity"/>
    <property type="evidence" value="ECO:0007669"/>
    <property type="project" value="TreeGrafter"/>
</dbReference>
<evidence type="ECO:0000313" key="4">
    <source>
        <dbReference type="Proteomes" id="UP000799753"/>
    </source>
</evidence>